<dbReference type="InParanoid" id="A0A7M7NE22"/>
<protein>
    <submittedName>
        <fullName evidence="1">Uncharacterized protein</fullName>
    </submittedName>
</protein>
<dbReference type="EnsemblMetazoa" id="XM_030978339">
    <property type="protein sequence ID" value="XP_030834199"/>
    <property type="gene ID" value="LOC100890604"/>
</dbReference>
<proteinExistence type="predicted"/>
<organism evidence="1 2">
    <name type="scientific">Strongylocentrotus purpuratus</name>
    <name type="common">Purple sea urchin</name>
    <dbReference type="NCBI Taxonomy" id="7668"/>
    <lineage>
        <taxon>Eukaryota</taxon>
        <taxon>Metazoa</taxon>
        <taxon>Echinodermata</taxon>
        <taxon>Eleutherozoa</taxon>
        <taxon>Echinozoa</taxon>
        <taxon>Echinoidea</taxon>
        <taxon>Euechinoidea</taxon>
        <taxon>Echinacea</taxon>
        <taxon>Camarodonta</taxon>
        <taxon>Echinidea</taxon>
        <taxon>Strongylocentrotidae</taxon>
        <taxon>Strongylocentrotus</taxon>
    </lineage>
</organism>
<name>A0A7M7NE22_STRPU</name>
<sequence>MTEKLWYCLRSCNSLKQLSISDSSLSFPPSPPELLSVTKLSAERVTSQSYKGVLSSVPCVTDIDVSIDDAETSNTSQMTTATRPMGQTRAENEQCFVHIRLHPWPARTTDRKIDSGEAGGGLILLFEDQTRTQQLLYMSGVKGRDEEALVNLFVMTKQLTYLNSGNAGGSLNNDGYAIQNTRLEIQQCQLSTEMTKRLWSSLTSFTSLNHLTISDSSLRFPSYPPELPFVTKLSAKRVMSRNYEDLLSLLPDLVDIDITIDDAERDIPQITACLRRTRRQQLIHVTITAYSALPSEKNNVSRETMRALGLLIRERTKNLQRLCLSRVKCTDEEDLVELVESCRHVKTLSLIMLLDCGTNRGGKLSLHITGLRNSKKSKKSLRVIVVHDDGKLSVEKYQLSSEMTERMWSGLRSFTLLNHLTISDSSLSFPSSPPELPFVRKLSSERVMSQSYEGLLSSLPGLRDIDITINDAERDIPQITAGLRRTGGHELTHISLKAPPSLPSEKNSVSRETVRGLGLLIREQTENLQQINVSGVKCTDEEDMVYLIESCMHAKTMSRVWFVGCGTTEGGRLEYYLTSLDTSPGPLAVFVQHGIDDMHAEGYRITHTA</sequence>
<evidence type="ECO:0000313" key="1">
    <source>
        <dbReference type="EnsemblMetazoa" id="XP_030834199"/>
    </source>
</evidence>
<keyword evidence="2" id="KW-1185">Reference proteome</keyword>
<dbReference type="Proteomes" id="UP000007110">
    <property type="component" value="Unassembled WGS sequence"/>
</dbReference>
<dbReference type="SUPFAM" id="SSF52047">
    <property type="entry name" value="RNI-like"/>
    <property type="match status" value="1"/>
</dbReference>
<accession>A0A7M7NE22</accession>
<dbReference type="KEGG" id="spu:100890604"/>
<dbReference type="PANTHER" id="PTHR25480">
    <property type="entry name" value="LEUCINE-RICH REPEAT-CONTAINING PROTEIN 73"/>
    <property type="match status" value="1"/>
</dbReference>
<reference evidence="1" key="2">
    <citation type="submission" date="2021-01" db="UniProtKB">
        <authorList>
            <consortium name="EnsemblMetazoa"/>
        </authorList>
    </citation>
    <scope>IDENTIFICATION</scope>
</reference>
<dbReference type="AlphaFoldDB" id="A0A7M7NE22"/>
<dbReference type="GeneID" id="100890604"/>
<dbReference type="RefSeq" id="XP_030834199.1">
    <property type="nucleotide sequence ID" value="XM_030978339.1"/>
</dbReference>
<dbReference type="InterPro" id="IPR032675">
    <property type="entry name" value="LRR_dom_sf"/>
</dbReference>
<evidence type="ECO:0000313" key="2">
    <source>
        <dbReference type="Proteomes" id="UP000007110"/>
    </source>
</evidence>
<reference evidence="2" key="1">
    <citation type="submission" date="2015-02" db="EMBL/GenBank/DDBJ databases">
        <title>Genome sequencing for Strongylocentrotus purpuratus.</title>
        <authorList>
            <person name="Murali S."/>
            <person name="Liu Y."/>
            <person name="Vee V."/>
            <person name="English A."/>
            <person name="Wang M."/>
            <person name="Skinner E."/>
            <person name="Han Y."/>
            <person name="Muzny D.M."/>
            <person name="Worley K.C."/>
            <person name="Gibbs R.A."/>
        </authorList>
    </citation>
    <scope>NUCLEOTIDE SEQUENCE</scope>
</reference>
<dbReference type="InterPro" id="IPR052813">
    <property type="entry name" value="CMIP"/>
</dbReference>
<dbReference type="Gene3D" id="3.80.10.10">
    <property type="entry name" value="Ribonuclease Inhibitor"/>
    <property type="match status" value="1"/>
</dbReference>
<dbReference type="PANTHER" id="PTHR25480:SF0">
    <property type="entry name" value="C-MAF-INDUCING PROTEIN"/>
    <property type="match status" value="1"/>
</dbReference>